<organism evidence="1 2">
    <name type="scientific">Candidatus Yanofskybacteria bacterium RIFCSPHIGHO2_02_FULL_38_22b</name>
    <dbReference type="NCBI Taxonomy" id="1802673"/>
    <lineage>
        <taxon>Bacteria</taxon>
        <taxon>Candidatus Yanofskyibacteriota</taxon>
    </lineage>
</organism>
<comment type="caution">
    <text evidence="1">The sequence shown here is derived from an EMBL/GenBank/DDBJ whole genome shotgun (WGS) entry which is preliminary data.</text>
</comment>
<dbReference type="AlphaFoldDB" id="A0A1F8F234"/>
<evidence type="ECO:0008006" key="3">
    <source>
        <dbReference type="Google" id="ProtNLM"/>
    </source>
</evidence>
<dbReference type="EMBL" id="MGJN01000020">
    <property type="protein sequence ID" value="OGN06296.1"/>
    <property type="molecule type" value="Genomic_DNA"/>
</dbReference>
<evidence type="ECO:0000313" key="1">
    <source>
        <dbReference type="EMBL" id="OGN06296.1"/>
    </source>
</evidence>
<dbReference type="Proteomes" id="UP000176834">
    <property type="component" value="Unassembled WGS sequence"/>
</dbReference>
<name>A0A1F8F234_9BACT</name>
<protein>
    <recommendedName>
        <fullName evidence="3">CYTH domain-containing protein</fullName>
    </recommendedName>
</protein>
<sequence length="65" mass="7472">MSRVNVKFHIDKVKDLGSFIEIEAIDKTGKIGKKKLLKQCNQYLNLFNVLQSDLISKSYSDLLNK</sequence>
<reference evidence="1 2" key="1">
    <citation type="journal article" date="2016" name="Nat. Commun.">
        <title>Thousands of microbial genomes shed light on interconnected biogeochemical processes in an aquifer system.</title>
        <authorList>
            <person name="Anantharaman K."/>
            <person name="Brown C.T."/>
            <person name="Hug L.A."/>
            <person name="Sharon I."/>
            <person name="Castelle C.J."/>
            <person name="Probst A.J."/>
            <person name="Thomas B.C."/>
            <person name="Singh A."/>
            <person name="Wilkins M.J."/>
            <person name="Karaoz U."/>
            <person name="Brodie E.L."/>
            <person name="Williams K.H."/>
            <person name="Hubbard S.S."/>
            <person name="Banfield J.F."/>
        </authorList>
    </citation>
    <scope>NUCLEOTIDE SEQUENCE [LARGE SCALE GENOMIC DNA]</scope>
</reference>
<evidence type="ECO:0000313" key="2">
    <source>
        <dbReference type="Proteomes" id="UP000176834"/>
    </source>
</evidence>
<gene>
    <name evidence="1" type="ORF">A3B86_04220</name>
</gene>
<accession>A0A1F8F234</accession>
<dbReference type="SUPFAM" id="SSF55154">
    <property type="entry name" value="CYTH-like phosphatases"/>
    <property type="match status" value="1"/>
</dbReference>
<dbReference type="Gene3D" id="2.40.320.10">
    <property type="entry name" value="Hypothetical Protein Pfu-838710-001"/>
    <property type="match status" value="1"/>
</dbReference>
<proteinExistence type="predicted"/>
<dbReference type="InterPro" id="IPR033469">
    <property type="entry name" value="CYTH-like_dom_sf"/>
</dbReference>